<evidence type="ECO:0000313" key="2">
    <source>
        <dbReference type="EMBL" id="MBB4137509.1"/>
    </source>
</evidence>
<dbReference type="Proteomes" id="UP000551501">
    <property type="component" value="Unassembled WGS sequence"/>
</dbReference>
<dbReference type="PANTHER" id="PTHR30157">
    <property type="entry name" value="FERRIC REDUCTASE, NADPH-DEPENDENT"/>
    <property type="match status" value="1"/>
</dbReference>
<dbReference type="PANTHER" id="PTHR30157:SF0">
    <property type="entry name" value="NADPH-DEPENDENT FERRIC-CHELATE REDUCTASE"/>
    <property type="match status" value="1"/>
</dbReference>
<dbReference type="InterPro" id="IPR039374">
    <property type="entry name" value="SIP_fam"/>
</dbReference>
<dbReference type="InterPro" id="IPR017938">
    <property type="entry name" value="Riboflavin_synthase-like_b-brl"/>
</dbReference>
<sequence length="298" mass="33483">MSDLPDHYEPRIHRAEVTSTQRLTPGMIRVVFGGADLNDFPTTGVGDEYVRFFFPEDPDKVPGLPHISGRGWEFADGVEQSQARVYTIRRHSPGALTVDFVVHDGGIAAAWASQARPGQVLGINPPYALYERPPTTRRQILVADEPGLPAALRIAEHTAATVPTTLVLEVRGEEHRVSAEVEGVDYRWLSGTGNGHKPSQLEDALRHLTIGDDTYVWVATEGRLNRAIRKHLRHGLGLPASHYKCIAYWQDDAEAWRARYDELGTEFRDRIRALWADKERDSEEIFDDVQRLYEVAGL</sequence>
<dbReference type="Gene3D" id="3.40.50.80">
    <property type="entry name" value="Nucleotide-binding domain of ferredoxin-NADP reductase (FNR) module"/>
    <property type="match status" value="1"/>
</dbReference>
<gene>
    <name evidence="2" type="ORF">BKA16_004061</name>
</gene>
<dbReference type="Gene3D" id="2.40.30.10">
    <property type="entry name" value="Translation factors"/>
    <property type="match status" value="1"/>
</dbReference>
<dbReference type="EMBL" id="JACIFP010000001">
    <property type="protein sequence ID" value="MBB4137509.1"/>
    <property type="molecule type" value="Genomic_DNA"/>
</dbReference>
<dbReference type="AlphaFoldDB" id="A0A840F7F2"/>
<dbReference type="Pfam" id="PF08021">
    <property type="entry name" value="FAD_binding_9"/>
    <property type="match status" value="1"/>
</dbReference>
<proteinExistence type="predicted"/>
<dbReference type="InterPro" id="IPR013113">
    <property type="entry name" value="SIP_FAD-bd"/>
</dbReference>
<evidence type="ECO:0000313" key="3">
    <source>
        <dbReference type="Proteomes" id="UP000551501"/>
    </source>
</evidence>
<reference evidence="2 3" key="1">
    <citation type="submission" date="2020-08" db="EMBL/GenBank/DDBJ databases">
        <title>Sequencing the genomes of 1000 actinobacteria strains.</title>
        <authorList>
            <person name="Klenk H.-P."/>
        </authorList>
    </citation>
    <scope>NUCLEOTIDE SEQUENCE [LARGE SCALE GENOMIC DNA]</scope>
    <source>
        <strain evidence="2 3">DSM 45298</strain>
    </source>
</reference>
<dbReference type="SUPFAM" id="SSF63380">
    <property type="entry name" value="Riboflavin synthase domain-like"/>
    <property type="match status" value="1"/>
</dbReference>
<dbReference type="InterPro" id="IPR039261">
    <property type="entry name" value="FNR_nucleotide-bd"/>
</dbReference>
<dbReference type="RefSeq" id="WP_183372369.1">
    <property type="nucleotide sequence ID" value="NZ_BAABHL010000114.1"/>
</dbReference>
<dbReference type="InterPro" id="IPR007037">
    <property type="entry name" value="SIP_rossman_dom"/>
</dbReference>
<dbReference type="InterPro" id="IPR017927">
    <property type="entry name" value="FAD-bd_FR_type"/>
</dbReference>
<comment type="caution">
    <text evidence="2">The sequence shown here is derived from an EMBL/GenBank/DDBJ whole genome shotgun (WGS) entry which is preliminary data.</text>
</comment>
<accession>A0A840F7F2</accession>
<organism evidence="2 3">
    <name type="scientific">Gordonia humi</name>
    <dbReference type="NCBI Taxonomy" id="686429"/>
    <lineage>
        <taxon>Bacteria</taxon>
        <taxon>Bacillati</taxon>
        <taxon>Actinomycetota</taxon>
        <taxon>Actinomycetes</taxon>
        <taxon>Mycobacteriales</taxon>
        <taxon>Gordoniaceae</taxon>
        <taxon>Gordonia</taxon>
    </lineage>
</organism>
<feature type="domain" description="FAD-binding FR-type" evidence="1">
    <location>
        <begin position="10"/>
        <end position="133"/>
    </location>
</feature>
<dbReference type="PROSITE" id="PS51384">
    <property type="entry name" value="FAD_FR"/>
    <property type="match status" value="1"/>
</dbReference>
<dbReference type="CDD" id="cd06193">
    <property type="entry name" value="siderophore_interacting"/>
    <property type="match status" value="1"/>
</dbReference>
<dbReference type="Pfam" id="PF04954">
    <property type="entry name" value="SIP"/>
    <property type="match status" value="1"/>
</dbReference>
<protein>
    <submittedName>
        <fullName evidence="2">NADPH-dependent ferric siderophore reductase</fullName>
    </submittedName>
</protein>
<evidence type="ECO:0000259" key="1">
    <source>
        <dbReference type="PROSITE" id="PS51384"/>
    </source>
</evidence>
<name>A0A840F7F2_9ACTN</name>
<dbReference type="GO" id="GO:0016491">
    <property type="term" value="F:oxidoreductase activity"/>
    <property type="evidence" value="ECO:0007669"/>
    <property type="project" value="InterPro"/>
</dbReference>
<keyword evidence="3" id="KW-1185">Reference proteome</keyword>